<evidence type="ECO:0000256" key="1">
    <source>
        <dbReference type="ARBA" id="ARBA00004141"/>
    </source>
</evidence>
<protein>
    <submittedName>
        <fullName evidence="7">O-antigen ligase family protein</fullName>
    </submittedName>
</protein>
<evidence type="ECO:0000313" key="8">
    <source>
        <dbReference type="Proteomes" id="UP000256431"/>
    </source>
</evidence>
<sequence>MKELMKQLEPGVRGGGRPRKLILLFCCLLLVAMSLSLFGGLLPLPSGGYSAQRIALCFLLAVFVTVGAGLLVLIPGFARKHLWPLALVAVVSVSILGHGFVSENPFKWIEPGLYIGFLLTVVILGGVLGQHWAPSAYIVPAVVLLGAGVVAYAALALVYFLFWLSEPASKLSDYLPWGFVNIRYWSQLFTWLIPLLPLALTVAKSANFRLWRVAIILGGGVWVWIALLSSARGSLLSIGFGAAFVWVVFRRDSEPWLRQFFLFLKVGVVLWVCLSILAPLLLGLEAGGRELGTGSSGRLVMWQEALAMSGQNLPFGMGPQSWLLHEPLTDGYTSTKPFGHPHNMYLMWAAEYGWVTVMLLAALLFGLVRRVLQVARLGNHVSSSKERIVLCGFVASVTGALAHASMSSVFIVPSSMLVGVFLLSALWALLQTRLKTSGMRFSGYSGQRKFLATVSSLLVACVMTVWLIGVFNYHQAMLEDKPLYLEQSADSFFPRFWYHGYFPRQYVP</sequence>
<dbReference type="Pfam" id="PF04932">
    <property type="entry name" value="Wzy_C"/>
    <property type="match status" value="1"/>
</dbReference>
<keyword evidence="8" id="KW-1185">Reference proteome</keyword>
<proteinExistence type="predicted"/>
<dbReference type="InterPro" id="IPR007016">
    <property type="entry name" value="O-antigen_ligase-rel_domated"/>
</dbReference>
<feature type="transmembrane region" description="Helical" evidence="5">
    <location>
        <begin position="210"/>
        <end position="227"/>
    </location>
</feature>
<reference evidence="7 8" key="1">
    <citation type="submission" date="2018-08" db="EMBL/GenBank/DDBJ databases">
        <title>Genome sequence of Marinobacter flavimaris KCTC 12185.</title>
        <authorList>
            <person name="Chun J."/>
            <person name="Kim B.-Y."/>
            <person name="Choi S.-B."/>
            <person name="Kwak M.-J."/>
        </authorList>
    </citation>
    <scope>NUCLEOTIDE SEQUENCE [LARGE SCALE GENOMIC DNA]</scope>
    <source>
        <strain evidence="7 8">KCTC 12185</strain>
    </source>
</reference>
<feature type="transmembrane region" description="Helical" evidence="5">
    <location>
        <begin position="345"/>
        <end position="368"/>
    </location>
</feature>
<evidence type="ECO:0000313" key="7">
    <source>
        <dbReference type="EMBL" id="RDU42375.1"/>
    </source>
</evidence>
<name>A0A3D8H6K7_9GAMM</name>
<keyword evidence="7" id="KW-0436">Ligase</keyword>
<dbReference type="PANTHER" id="PTHR37422:SF13">
    <property type="entry name" value="LIPOPOLYSACCHARIDE BIOSYNTHESIS PROTEIN PA4999-RELATED"/>
    <property type="match status" value="1"/>
</dbReference>
<keyword evidence="3 5" id="KW-1133">Transmembrane helix</keyword>
<feature type="transmembrane region" description="Helical" evidence="5">
    <location>
        <begin position="450"/>
        <end position="473"/>
    </location>
</feature>
<feature type="transmembrane region" description="Helical" evidence="5">
    <location>
        <begin position="141"/>
        <end position="164"/>
    </location>
</feature>
<feature type="transmembrane region" description="Helical" evidence="5">
    <location>
        <begin position="233"/>
        <end position="249"/>
    </location>
</feature>
<dbReference type="EMBL" id="QRDH01000001">
    <property type="protein sequence ID" value="RDU42375.1"/>
    <property type="molecule type" value="Genomic_DNA"/>
</dbReference>
<dbReference type="Proteomes" id="UP000256431">
    <property type="component" value="Unassembled WGS sequence"/>
</dbReference>
<dbReference type="GO" id="GO:0016020">
    <property type="term" value="C:membrane"/>
    <property type="evidence" value="ECO:0007669"/>
    <property type="project" value="UniProtKB-SubCell"/>
</dbReference>
<comment type="subcellular location">
    <subcellularLocation>
        <location evidence="1">Membrane</location>
        <topology evidence="1">Multi-pass membrane protein</topology>
    </subcellularLocation>
</comment>
<evidence type="ECO:0000256" key="3">
    <source>
        <dbReference type="ARBA" id="ARBA00022989"/>
    </source>
</evidence>
<dbReference type="GO" id="GO:0016874">
    <property type="term" value="F:ligase activity"/>
    <property type="evidence" value="ECO:0007669"/>
    <property type="project" value="UniProtKB-KW"/>
</dbReference>
<keyword evidence="2 5" id="KW-0812">Transmembrane</keyword>
<evidence type="ECO:0000256" key="4">
    <source>
        <dbReference type="ARBA" id="ARBA00023136"/>
    </source>
</evidence>
<feature type="transmembrane region" description="Helical" evidence="5">
    <location>
        <begin position="81"/>
        <end position="101"/>
    </location>
</feature>
<dbReference type="InterPro" id="IPR051533">
    <property type="entry name" value="WaaL-like"/>
</dbReference>
<keyword evidence="4 5" id="KW-0472">Membrane</keyword>
<comment type="caution">
    <text evidence="7">The sequence shown here is derived from an EMBL/GenBank/DDBJ whole genome shotgun (WGS) entry which is preliminary data.</text>
</comment>
<feature type="domain" description="O-antigen ligase-related" evidence="6">
    <location>
        <begin position="224"/>
        <end position="360"/>
    </location>
</feature>
<feature type="transmembrane region" description="Helical" evidence="5">
    <location>
        <begin position="113"/>
        <end position="129"/>
    </location>
</feature>
<dbReference type="PANTHER" id="PTHR37422">
    <property type="entry name" value="TEICHURONIC ACID BIOSYNTHESIS PROTEIN TUAE"/>
    <property type="match status" value="1"/>
</dbReference>
<evidence type="ECO:0000256" key="2">
    <source>
        <dbReference type="ARBA" id="ARBA00022692"/>
    </source>
</evidence>
<feature type="transmembrane region" description="Helical" evidence="5">
    <location>
        <begin position="21"/>
        <end position="41"/>
    </location>
</feature>
<evidence type="ECO:0000256" key="5">
    <source>
        <dbReference type="SAM" id="Phobius"/>
    </source>
</evidence>
<feature type="transmembrane region" description="Helical" evidence="5">
    <location>
        <begin position="53"/>
        <end position="74"/>
    </location>
</feature>
<evidence type="ECO:0000259" key="6">
    <source>
        <dbReference type="Pfam" id="PF04932"/>
    </source>
</evidence>
<feature type="transmembrane region" description="Helical" evidence="5">
    <location>
        <begin position="410"/>
        <end position="430"/>
    </location>
</feature>
<gene>
    <name evidence="7" type="ORF">DXI23_01440</name>
</gene>
<organism evidence="7 8">
    <name type="scientific">Marinobacter flavimaris</name>
    <dbReference type="NCBI Taxonomy" id="262076"/>
    <lineage>
        <taxon>Bacteria</taxon>
        <taxon>Pseudomonadati</taxon>
        <taxon>Pseudomonadota</taxon>
        <taxon>Gammaproteobacteria</taxon>
        <taxon>Pseudomonadales</taxon>
        <taxon>Marinobacteraceae</taxon>
        <taxon>Marinobacter</taxon>
    </lineage>
</organism>
<feature type="transmembrane region" description="Helical" evidence="5">
    <location>
        <begin position="261"/>
        <end position="282"/>
    </location>
</feature>
<dbReference type="AlphaFoldDB" id="A0A3D8H6K7"/>
<feature type="transmembrane region" description="Helical" evidence="5">
    <location>
        <begin position="184"/>
        <end position="203"/>
    </location>
</feature>
<accession>A0A3D8H6K7</accession>
<feature type="transmembrane region" description="Helical" evidence="5">
    <location>
        <begin position="388"/>
        <end position="404"/>
    </location>
</feature>